<dbReference type="PANTHER" id="PTHR34222:SF100">
    <property type="entry name" value="CCHC-TYPE DOMAIN-CONTAINING PROTEIN"/>
    <property type="match status" value="1"/>
</dbReference>
<protein>
    <recommendedName>
        <fullName evidence="3">Retrotransposon gag domain-containing protein</fullName>
    </recommendedName>
</protein>
<organism evidence="1 2">
    <name type="scientific">Platanthera zijinensis</name>
    <dbReference type="NCBI Taxonomy" id="2320716"/>
    <lineage>
        <taxon>Eukaryota</taxon>
        <taxon>Viridiplantae</taxon>
        <taxon>Streptophyta</taxon>
        <taxon>Embryophyta</taxon>
        <taxon>Tracheophyta</taxon>
        <taxon>Spermatophyta</taxon>
        <taxon>Magnoliopsida</taxon>
        <taxon>Liliopsida</taxon>
        <taxon>Asparagales</taxon>
        <taxon>Orchidaceae</taxon>
        <taxon>Orchidoideae</taxon>
        <taxon>Orchideae</taxon>
        <taxon>Orchidinae</taxon>
        <taxon>Platanthera</taxon>
    </lineage>
</organism>
<gene>
    <name evidence="1" type="ORF">KSP39_PZI018002</name>
</gene>
<evidence type="ECO:0008006" key="3">
    <source>
        <dbReference type="Google" id="ProtNLM"/>
    </source>
</evidence>
<sequence>MSPQVYQSYMLLDSAYDIWTRARDTYSQAGSSMQVYELTRRVLELRQGTMPVAAYYSEFERLYQELNFFNTFTAACTTDAVALQKDKDLFRVHVFLMGLNMELDVVRLHVLHREPLPLLREAFSMLLSDENRRRTLGPTTDHSALAGISRGPLLFAVTTGKKAISKTLVFACIRTLPHLRSRFWYSW</sequence>
<evidence type="ECO:0000313" key="2">
    <source>
        <dbReference type="Proteomes" id="UP001418222"/>
    </source>
</evidence>
<dbReference type="AlphaFoldDB" id="A0AAP0FYZ5"/>
<reference evidence="1 2" key="1">
    <citation type="journal article" date="2022" name="Nat. Plants">
        <title>Genomes of leafy and leafless Platanthera orchids illuminate the evolution of mycoheterotrophy.</title>
        <authorList>
            <person name="Li M.H."/>
            <person name="Liu K.W."/>
            <person name="Li Z."/>
            <person name="Lu H.C."/>
            <person name="Ye Q.L."/>
            <person name="Zhang D."/>
            <person name="Wang J.Y."/>
            <person name="Li Y.F."/>
            <person name="Zhong Z.M."/>
            <person name="Liu X."/>
            <person name="Yu X."/>
            <person name="Liu D.K."/>
            <person name="Tu X.D."/>
            <person name="Liu B."/>
            <person name="Hao Y."/>
            <person name="Liao X.Y."/>
            <person name="Jiang Y.T."/>
            <person name="Sun W.H."/>
            <person name="Chen J."/>
            <person name="Chen Y.Q."/>
            <person name="Ai Y."/>
            <person name="Zhai J.W."/>
            <person name="Wu S.S."/>
            <person name="Zhou Z."/>
            <person name="Hsiao Y.Y."/>
            <person name="Wu W.L."/>
            <person name="Chen Y.Y."/>
            <person name="Lin Y.F."/>
            <person name="Hsu J.L."/>
            <person name="Li C.Y."/>
            <person name="Wang Z.W."/>
            <person name="Zhao X."/>
            <person name="Zhong W.Y."/>
            <person name="Ma X.K."/>
            <person name="Ma L."/>
            <person name="Huang J."/>
            <person name="Chen G.Z."/>
            <person name="Huang M.Z."/>
            <person name="Huang L."/>
            <person name="Peng D.H."/>
            <person name="Luo Y.B."/>
            <person name="Zou S.Q."/>
            <person name="Chen S.P."/>
            <person name="Lan S."/>
            <person name="Tsai W.C."/>
            <person name="Van de Peer Y."/>
            <person name="Liu Z.J."/>
        </authorList>
    </citation>
    <scope>NUCLEOTIDE SEQUENCE [LARGE SCALE GENOMIC DNA]</scope>
    <source>
        <strain evidence="1">Lor287</strain>
    </source>
</reference>
<evidence type="ECO:0000313" key="1">
    <source>
        <dbReference type="EMBL" id="KAK8926353.1"/>
    </source>
</evidence>
<dbReference type="PANTHER" id="PTHR34222">
    <property type="entry name" value="GAG_PRE-INTEGRS DOMAIN-CONTAINING PROTEIN"/>
    <property type="match status" value="1"/>
</dbReference>
<comment type="caution">
    <text evidence="1">The sequence shown here is derived from an EMBL/GenBank/DDBJ whole genome shotgun (WGS) entry which is preliminary data.</text>
</comment>
<proteinExistence type="predicted"/>
<name>A0AAP0FYZ5_9ASPA</name>
<dbReference type="EMBL" id="JBBWWQ010000016">
    <property type="protein sequence ID" value="KAK8926353.1"/>
    <property type="molecule type" value="Genomic_DNA"/>
</dbReference>
<dbReference type="Proteomes" id="UP001418222">
    <property type="component" value="Unassembled WGS sequence"/>
</dbReference>
<accession>A0AAP0FYZ5</accession>
<keyword evidence="2" id="KW-1185">Reference proteome</keyword>